<evidence type="ECO:0000256" key="12">
    <source>
        <dbReference type="RuleBase" id="RU362010"/>
    </source>
</evidence>
<dbReference type="PATRIC" id="fig|1008153.3.peg.208"/>
<keyword evidence="3 12" id="KW-0813">Transport</keyword>
<comment type="subcellular location">
    <subcellularLocation>
        <location evidence="1">Cell membrane</location>
        <topology evidence="1">Multi-pass membrane protein</topology>
    </subcellularLocation>
    <subcellularLocation>
        <location evidence="12">Membrane</location>
        <topology evidence="12">Multi-pass membrane protein</topology>
    </subcellularLocation>
</comment>
<comment type="catalytic activity">
    <reaction evidence="10">
        <text>Mg(2+)(in) = Mg(2+)(out)</text>
        <dbReference type="Rhea" id="RHEA:29827"/>
        <dbReference type="ChEBI" id="CHEBI:18420"/>
    </reaction>
</comment>
<dbReference type="PANTHER" id="PTHR46494">
    <property type="entry name" value="CORA FAMILY METAL ION TRANSPORTER (EUROFUNG)"/>
    <property type="match status" value="1"/>
</dbReference>
<accession>A0A151AIM6</accession>
<dbReference type="EMBL" id="LTAZ01000001">
    <property type="protein sequence ID" value="KYH27536.1"/>
    <property type="molecule type" value="Genomic_DNA"/>
</dbReference>
<dbReference type="GO" id="GO:0015095">
    <property type="term" value="F:magnesium ion transmembrane transporter activity"/>
    <property type="evidence" value="ECO:0007669"/>
    <property type="project" value="UniProtKB-UniRule"/>
</dbReference>
<evidence type="ECO:0000256" key="4">
    <source>
        <dbReference type="ARBA" id="ARBA00022475"/>
    </source>
</evidence>
<evidence type="ECO:0000256" key="11">
    <source>
        <dbReference type="ARBA" id="ARBA00045497"/>
    </source>
</evidence>
<proteinExistence type="inferred from homology"/>
<dbReference type="CDD" id="cd12828">
    <property type="entry name" value="TmCorA-like_1"/>
    <property type="match status" value="1"/>
</dbReference>
<protein>
    <recommendedName>
        <fullName evidence="12">Magnesium transport protein CorA</fullName>
    </recommendedName>
</protein>
<dbReference type="GO" id="GO:0005886">
    <property type="term" value="C:plasma membrane"/>
    <property type="evidence" value="ECO:0007669"/>
    <property type="project" value="UniProtKB-SubCell"/>
</dbReference>
<dbReference type="OrthoDB" id="28779at2157"/>
<dbReference type="GO" id="GO:0015087">
    <property type="term" value="F:cobalt ion transmembrane transporter activity"/>
    <property type="evidence" value="ECO:0007669"/>
    <property type="project" value="UniProtKB-UniRule"/>
</dbReference>
<evidence type="ECO:0000256" key="10">
    <source>
        <dbReference type="ARBA" id="ARBA00034269"/>
    </source>
</evidence>
<comment type="function">
    <text evidence="11">Mediates influx of magnesium ions. Alternates between open and closed states. Activated by low cytoplasmic Mg(2+) levels. Inactive when cytoplasmic Mg(2+) levels are high.</text>
</comment>
<dbReference type="GO" id="GO:0050897">
    <property type="term" value="F:cobalt ion binding"/>
    <property type="evidence" value="ECO:0007669"/>
    <property type="project" value="TreeGrafter"/>
</dbReference>
<evidence type="ECO:0000313" key="13">
    <source>
        <dbReference type="EMBL" id="KYH27536.1"/>
    </source>
</evidence>
<keyword evidence="4 12" id="KW-1003">Cell membrane</keyword>
<comment type="similarity">
    <text evidence="2 12">Belongs to the CorA metal ion transporter (MIT) (TC 1.A.35) family.</text>
</comment>
<organism evidence="13 14">
    <name type="scientific">Halalkalicoccus paucihalophilus</name>
    <dbReference type="NCBI Taxonomy" id="1008153"/>
    <lineage>
        <taxon>Archaea</taxon>
        <taxon>Methanobacteriati</taxon>
        <taxon>Methanobacteriota</taxon>
        <taxon>Stenosarchaea group</taxon>
        <taxon>Halobacteria</taxon>
        <taxon>Halobacteriales</taxon>
        <taxon>Halococcaceae</taxon>
        <taxon>Halalkalicoccus</taxon>
    </lineage>
</organism>
<evidence type="ECO:0000256" key="9">
    <source>
        <dbReference type="ARBA" id="ARBA00023136"/>
    </source>
</evidence>
<evidence type="ECO:0000256" key="8">
    <source>
        <dbReference type="ARBA" id="ARBA00023065"/>
    </source>
</evidence>
<evidence type="ECO:0000256" key="1">
    <source>
        <dbReference type="ARBA" id="ARBA00004651"/>
    </source>
</evidence>
<dbReference type="FunFam" id="1.20.58.340:FF:000004">
    <property type="entry name" value="Magnesium transport protein CorA"/>
    <property type="match status" value="1"/>
</dbReference>
<evidence type="ECO:0000256" key="5">
    <source>
        <dbReference type="ARBA" id="ARBA00022692"/>
    </source>
</evidence>
<dbReference type="Gene3D" id="3.30.460.20">
    <property type="entry name" value="CorA soluble domain-like"/>
    <property type="match status" value="1"/>
</dbReference>
<dbReference type="InterPro" id="IPR004488">
    <property type="entry name" value="Mg/Co-transport_prot_CorA"/>
</dbReference>
<dbReference type="Proteomes" id="UP000075321">
    <property type="component" value="Unassembled WGS sequence"/>
</dbReference>
<evidence type="ECO:0000256" key="7">
    <source>
        <dbReference type="ARBA" id="ARBA00022989"/>
    </source>
</evidence>
<dbReference type="Pfam" id="PF01544">
    <property type="entry name" value="CorA"/>
    <property type="match status" value="1"/>
</dbReference>
<keyword evidence="8 12" id="KW-0406">Ion transport</keyword>
<feature type="transmembrane region" description="Helical" evidence="12">
    <location>
        <begin position="259"/>
        <end position="278"/>
    </location>
</feature>
<keyword evidence="7 12" id="KW-1133">Transmembrane helix</keyword>
<dbReference type="AlphaFoldDB" id="A0A151AIM6"/>
<keyword evidence="9 12" id="KW-0472">Membrane</keyword>
<comment type="caution">
    <text evidence="13">The sequence shown here is derived from an EMBL/GenBank/DDBJ whole genome shotgun (WGS) entry which is preliminary data.</text>
</comment>
<feature type="transmembrane region" description="Helical" evidence="12">
    <location>
        <begin position="290"/>
        <end position="310"/>
    </location>
</feature>
<dbReference type="SUPFAM" id="SSF143865">
    <property type="entry name" value="CorA soluble domain-like"/>
    <property type="match status" value="1"/>
</dbReference>
<dbReference type="NCBIfam" id="TIGR00383">
    <property type="entry name" value="corA"/>
    <property type="match status" value="1"/>
</dbReference>
<sequence length="316" mass="35427">MIQSIAVDSRPESVTAAREVEGPVWVRVTDATDGELDRVADTFGIHPLAVEDLSGVIRPKTEEYPDYTFVLLKIAELAVGETSFEEELLSDPLGICIGDDWLVTFSFTTTDACERAWRAVGRDERLLARGPDFVASRIVDGVTDEYLETLDSLEARIEDVEDLVMTSTDIETLERLNSLRRELLGFRKIIWPTREAVGELARGDPDHIAPETEKYFRDVYDRLVHLVELTETYRDLVGGARDIYLNTISQSTNEVMKRLTVVATIVLPLTFVAGVYGMNFEVMPELGWAGGYFAVMLGMAGITLVLVGYFRQQNYL</sequence>
<dbReference type="GO" id="GO:0000287">
    <property type="term" value="F:magnesium ion binding"/>
    <property type="evidence" value="ECO:0007669"/>
    <property type="project" value="TreeGrafter"/>
</dbReference>
<dbReference type="PANTHER" id="PTHR46494:SF1">
    <property type="entry name" value="CORA FAMILY METAL ION TRANSPORTER (EUROFUNG)"/>
    <property type="match status" value="1"/>
</dbReference>
<keyword evidence="5 12" id="KW-0812">Transmembrane</keyword>
<reference evidence="13 14" key="1">
    <citation type="submission" date="2016-02" db="EMBL/GenBank/DDBJ databases">
        <title>Genome sequence of Halalkalicoccus paucihalophilus DSM 24557.</title>
        <authorList>
            <person name="Poehlein A."/>
            <person name="Daniel R."/>
        </authorList>
    </citation>
    <scope>NUCLEOTIDE SEQUENCE [LARGE SCALE GENOMIC DNA]</scope>
    <source>
        <strain evidence="13 14">DSM 24557</strain>
    </source>
</reference>
<evidence type="ECO:0000256" key="6">
    <source>
        <dbReference type="ARBA" id="ARBA00022842"/>
    </source>
</evidence>
<dbReference type="SUPFAM" id="SSF144083">
    <property type="entry name" value="Magnesium transport protein CorA, transmembrane region"/>
    <property type="match status" value="1"/>
</dbReference>
<evidence type="ECO:0000313" key="14">
    <source>
        <dbReference type="Proteomes" id="UP000075321"/>
    </source>
</evidence>
<dbReference type="InterPro" id="IPR045861">
    <property type="entry name" value="CorA_cytoplasmic_dom"/>
</dbReference>
<dbReference type="RefSeq" id="WP_066378422.1">
    <property type="nucleotide sequence ID" value="NZ_LTAZ01000001.1"/>
</dbReference>
<dbReference type="InterPro" id="IPR045863">
    <property type="entry name" value="CorA_TM1_TM2"/>
</dbReference>
<dbReference type="InterPro" id="IPR002523">
    <property type="entry name" value="MgTranspt_CorA/ZnTranspt_ZntB"/>
</dbReference>
<name>A0A151AIM6_9EURY</name>
<keyword evidence="6 12" id="KW-0460">Magnesium</keyword>
<keyword evidence="14" id="KW-1185">Reference proteome</keyword>
<evidence type="ECO:0000256" key="2">
    <source>
        <dbReference type="ARBA" id="ARBA00009765"/>
    </source>
</evidence>
<dbReference type="Gene3D" id="1.20.58.340">
    <property type="entry name" value="Magnesium transport protein CorA, transmembrane region"/>
    <property type="match status" value="2"/>
</dbReference>
<evidence type="ECO:0000256" key="3">
    <source>
        <dbReference type="ARBA" id="ARBA00022448"/>
    </source>
</evidence>
<gene>
    <name evidence="12 13" type="primary">corA</name>
    <name evidence="13" type="ORF">HAPAU_02040</name>
</gene>